<dbReference type="Proteomes" id="UP000626109">
    <property type="component" value="Unassembled WGS sequence"/>
</dbReference>
<dbReference type="PANTHER" id="PTHR33428:SF14">
    <property type="entry name" value="CARBOXYLESTERASE TYPE B DOMAIN-CONTAINING PROTEIN"/>
    <property type="match status" value="1"/>
</dbReference>
<protein>
    <recommendedName>
        <fullName evidence="4">Chlorophyllase</fullName>
    </recommendedName>
</protein>
<organism evidence="2 3">
    <name type="scientific">Polarella glacialis</name>
    <name type="common">Dinoflagellate</name>
    <dbReference type="NCBI Taxonomy" id="89957"/>
    <lineage>
        <taxon>Eukaryota</taxon>
        <taxon>Sar</taxon>
        <taxon>Alveolata</taxon>
        <taxon>Dinophyceae</taxon>
        <taxon>Suessiales</taxon>
        <taxon>Suessiaceae</taxon>
        <taxon>Polarella</taxon>
    </lineage>
</organism>
<feature type="chain" id="PRO_5032619996" description="Chlorophyllase" evidence="1">
    <location>
        <begin position="25"/>
        <end position="428"/>
    </location>
</feature>
<dbReference type="InterPro" id="IPR017395">
    <property type="entry name" value="Chlorophyllase-like"/>
</dbReference>
<gene>
    <name evidence="2" type="ORF">PGLA2088_LOCUS47401</name>
</gene>
<dbReference type="InterPro" id="IPR029058">
    <property type="entry name" value="AB_hydrolase_fold"/>
</dbReference>
<sequence length="428" mass="45491">MGFVSAPLLLVSSSLLLREWRFQAISSCRSKSSCGGSHFRQGGEGPLQGRTRRTCSSALRRHTAAAAALIGLIWGFCPGRHRRAIANAADSVDLGGTSTGSKQYDEDKTPRLLYFKERLNFKDLRLTLTFPARKLEVNELLPLAVFTGGFATEASEYTQLAESMASGGCAVLRYDVPASNSANDDTLVASLRSLLDFVESDPMLQRIFVTNRVLLVGHSRGGKLSSLVAGVDERVAGVCLLDPVDNTIWAPLGPGFPSATDALRSLPFLRPQRQVPVAIVGAGTGGDCAPAMSNYHQFFAAAPSPAWLVVIPAAGHAQFMDRDGLGLIERAICGDGGAPDDTVQATAVTVCLAWAELIFGPLQPDNDRSRSLEVAAARVEVNSSTRLTSVAAAGGWAEMMSVAVGTTARVTADRLLQQGLEIESFVKL</sequence>
<dbReference type="GO" id="GO:0015996">
    <property type="term" value="P:chlorophyll catabolic process"/>
    <property type="evidence" value="ECO:0007669"/>
    <property type="project" value="TreeGrafter"/>
</dbReference>
<proteinExistence type="predicted"/>
<name>A0A813LI36_POLGL</name>
<dbReference type="Gene3D" id="3.40.50.1820">
    <property type="entry name" value="alpha/beta hydrolase"/>
    <property type="match status" value="1"/>
</dbReference>
<evidence type="ECO:0000313" key="2">
    <source>
        <dbReference type="EMBL" id="CAE8734631.1"/>
    </source>
</evidence>
<evidence type="ECO:0000256" key="1">
    <source>
        <dbReference type="SAM" id="SignalP"/>
    </source>
</evidence>
<evidence type="ECO:0000313" key="3">
    <source>
        <dbReference type="Proteomes" id="UP000626109"/>
    </source>
</evidence>
<keyword evidence="1" id="KW-0732">Signal</keyword>
<dbReference type="Pfam" id="PF07224">
    <property type="entry name" value="Chlorophyllase"/>
    <property type="match status" value="1"/>
</dbReference>
<accession>A0A813LI36</accession>
<dbReference type="GO" id="GO:0047746">
    <property type="term" value="F:chlorophyllase activity"/>
    <property type="evidence" value="ECO:0007669"/>
    <property type="project" value="TreeGrafter"/>
</dbReference>
<evidence type="ECO:0008006" key="4">
    <source>
        <dbReference type="Google" id="ProtNLM"/>
    </source>
</evidence>
<feature type="signal peptide" evidence="1">
    <location>
        <begin position="1"/>
        <end position="24"/>
    </location>
</feature>
<reference evidence="2" key="1">
    <citation type="submission" date="2021-02" db="EMBL/GenBank/DDBJ databases">
        <authorList>
            <person name="Dougan E. K."/>
            <person name="Rhodes N."/>
            <person name="Thang M."/>
            <person name="Chan C."/>
        </authorList>
    </citation>
    <scope>NUCLEOTIDE SEQUENCE</scope>
</reference>
<dbReference type="PANTHER" id="PTHR33428">
    <property type="entry name" value="CHLOROPHYLLASE-2, CHLOROPLASTIC"/>
    <property type="match status" value="1"/>
</dbReference>
<dbReference type="EMBL" id="CAJNNW010036466">
    <property type="protein sequence ID" value="CAE8734631.1"/>
    <property type="molecule type" value="Genomic_DNA"/>
</dbReference>
<dbReference type="SUPFAM" id="SSF53474">
    <property type="entry name" value="alpha/beta-Hydrolases"/>
    <property type="match status" value="1"/>
</dbReference>
<dbReference type="AlphaFoldDB" id="A0A813LI36"/>
<comment type="caution">
    <text evidence="2">The sequence shown here is derived from an EMBL/GenBank/DDBJ whole genome shotgun (WGS) entry which is preliminary data.</text>
</comment>